<dbReference type="GO" id="GO:0000160">
    <property type="term" value="P:phosphorelay signal transduction system"/>
    <property type="evidence" value="ECO:0007669"/>
    <property type="project" value="UniProtKB-KW"/>
</dbReference>
<comment type="caution">
    <text evidence="5">The sequence shown here is derived from an EMBL/GenBank/DDBJ whole genome shotgun (WGS) entry which is preliminary data.</text>
</comment>
<name>A0A928VT87_9CYAN</name>
<keyword evidence="6" id="KW-1185">Reference proteome</keyword>
<keyword evidence="2" id="KW-0902">Two-component regulatory system</keyword>
<dbReference type="EMBL" id="JADEXQ010000090">
    <property type="protein sequence ID" value="MBE9032137.1"/>
    <property type="molecule type" value="Genomic_DNA"/>
</dbReference>
<organism evidence="5 6">
    <name type="scientific">Romeriopsis navalis LEGE 11480</name>
    <dbReference type="NCBI Taxonomy" id="2777977"/>
    <lineage>
        <taxon>Bacteria</taxon>
        <taxon>Bacillati</taxon>
        <taxon>Cyanobacteriota</taxon>
        <taxon>Cyanophyceae</taxon>
        <taxon>Leptolyngbyales</taxon>
        <taxon>Leptolyngbyaceae</taxon>
        <taxon>Romeriopsis</taxon>
        <taxon>Romeriopsis navalis</taxon>
    </lineage>
</organism>
<feature type="modified residue" description="4-aspartylphosphate" evidence="3">
    <location>
        <position position="61"/>
    </location>
</feature>
<dbReference type="PANTHER" id="PTHR44591:SF14">
    <property type="entry name" value="PROTEIN PILG"/>
    <property type="match status" value="1"/>
</dbReference>
<dbReference type="Gene3D" id="3.40.50.2300">
    <property type="match status" value="1"/>
</dbReference>
<dbReference type="Proteomes" id="UP000625316">
    <property type="component" value="Unassembled WGS sequence"/>
</dbReference>
<dbReference type="InterPro" id="IPR001789">
    <property type="entry name" value="Sig_transdc_resp-reg_receiver"/>
</dbReference>
<evidence type="ECO:0000256" key="3">
    <source>
        <dbReference type="PROSITE-ProRule" id="PRU00169"/>
    </source>
</evidence>
<proteinExistence type="predicted"/>
<dbReference type="InterPro" id="IPR058245">
    <property type="entry name" value="NreC/VraR/RcsB-like_REC"/>
</dbReference>
<reference evidence="5" key="1">
    <citation type="submission" date="2020-10" db="EMBL/GenBank/DDBJ databases">
        <authorList>
            <person name="Castelo-Branco R."/>
            <person name="Eusebio N."/>
            <person name="Adriana R."/>
            <person name="Vieira A."/>
            <person name="Brugerolle De Fraissinette N."/>
            <person name="Rezende De Castro R."/>
            <person name="Schneider M.P."/>
            <person name="Vasconcelos V."/>
            <person name="Leao P.N."/>
        </authorList>
    </citation>
    <scope>NUCLEOTIDE SEQUENCE</scope>
    <source>
        <strain evidence="5">LEGE 11480</strain>
    </source>
</reference>
<protein>
    <submittedName>
        <fullName evidence="5">Response regulator transcription factor</fullName>
    </submittedName>
</protein>
<dbReference type="CDD" id="cd17535">
    <property type="entry name" value="REC_NarL-like"/>
    <property type="match status" value="1"/>
</dbReference>
<dbReference type="PROSITE" id="PS50110">
    <property type="entry name" value="RESPONSE_REGULATORY"/>
    <property type="match status" value="1"/>
</dbReference>
<dbReference type="InterPro" id="IPR050595">
    <property type="entry name" value="Bact_response_regulator"/>
</dbReference>
<dbReference type="AlphaFoldDB" id="A0A928VT87"/>
<evidence type="ECO:0000256" key="2">
    <source>
        <dbReference type="ARBA" id="ARBA00023012"/>
    </source>
</evidence>
<sequence length="135" mass="15062">MISLERSVLRILVADDHELTRFSLKAALRNQPGIELVGLAVNGSEAVEMVQRYRPDVVILDLQMPVMDGMSAASEIKRQVPHVQILAYSSLEDPKVEPLLREATITELCRKDTPTADLIAKVRQLGLPLVEYPVF</sequence>
<dbReference type="InterPro" id="IPR011006">
    <property type="entry name" value="CheY-like_superfamily"/>
</dbReference>
<dbReference type="Pfam" id="PF00072">
    <property type="entry name" value="Response_reg"/>
    <property type="match status" value="1"/>
</dbReference>
<evidence type="ECO:0000313" key="6">
    <source>
        <dbReference type="Proteomes" id="UP000625316"/>
    </source>
</evidence>
<dbReference type="PANTHER" id="PTHR44591">
    <property type="entry name" value="STRESS RESPONSE REGULATOR PROTEIN 1"/>
    <property type="match status" value="1"/>
</dbReference>
<gene>
    <name evidence="5" type="ORF">IQ266_20570</name>
</gene>
<feature type="domain" description="Response regulatory" evidence="4">
    <location>
        <begin position="10"/>
        <end position="126"/>
    </location>
</feature>
<dbReference type="SMART" id="SM00448">
    <property type="entry name" value="REC"/>
    <property type="match status" value="1"/>
</dbReference>
<evidence type="ECO:0000313" key="5">
    <source>
        <dbReference type="EMBL" id="MBE9032137.1"/>
    </source>
</evidence>
<keyword evidence="1 3" id="KW-0597">Phosphoprotein</keyword>
<dbReference type="SUPFAM" id="SSF52172">
    <property type="entry name" value="CheY-like"/>
    <property type="match status" value="1"/>
</dbReference>
<evidence type="ECO:0000259" key="4">
    <source>
        <dbReference type="PROSITE" id="PS50110"/>
    </source>
</evidence>
<evidence type="ECO:0000256" key="1">
    <source>
        <dbReference type="ARBA" id="ARBA00022553"/>
    </source>
</evidence>
<accession>A0A928VT87</accession>